<evidence type="ECO:0000256" key="2">
    <source>
        <dbReference type="ARBA" id="ARBA00004319"/>
    </source>
</evidence>
<dbReference type="GO" id="GO:0003980">
    <property type="term" value="F:UDP-glucose:glycoprotein glucosyltransferase activity"/>
    <property type="evidence" value="ECO:0007669"/>
    <property type="project" value="InterPro"/>
</dbReference>
<evidence type="ECO:0000256" key="7">
    <source>
        <dbReference type="SAM" id="SignalP"/>
    </source>
</evidence>
<dbReference type="Pfam" id="PF18401">
    <property type="entry name" value="Thioredoxin_13"/>
    <property type="match status" value="1"/>
</dbReference>
<dbReference type="Pfam" id="PF18400">
    <property type="entry name" value="Thioredoxin_12"/>
    <property type="match status" value="1"/>
</dbReference>
<comment type="cofactor">
    <cofactor evidence="1">
        <name>Ca(2+)</name>
        <dbReference type="ChEBI" id="CHEBI:29108"/>
    </cofactor>
</comment>
<reference evidence="12" key="1">
    <citation type="submission" date="2022-12" db="EMBL/GenBank/DDBJ databases">
        <authorList>
            <person name="Brejova B."/>
        </authorList>
    </citation>
    <scope>NUCLEOTIDE SEQUENCE</scope>
</reference>
<gene>
    <name evidence="12" type="ORF">CANVERA_P3050</name>
</gene>
<dbReference type="InterPro" id="IPR040692">
    <property type="entry name" value="UGGT_TRXL_3"/>
</dbReference>
<dbReference type="EMBL" id="CANTUO010000003">
    <property type="protein sequence ID" value="CAI5758538.1"/>
    <property type="molecule type" value="Genomic_DNA"/>
</dbReference>
<name>A0A9W4TVN7_9ASCO</name>
<keyword evidence="5" id="KW-0325">Glycoprotein</keyword>
<dbReference type="GO" id="GO:0005788">
    <property type="term" value="C:endoplasmic reticulum lumen"/>
    <property type="evidence" value="ECO:0007669"/>
    <property type="project" value="UniProtKB-SubCell"/>
</dbReference>
<dbReference type="Pfam" id="PF18402">
    <property type="entry name" value="Thioredoxin_14"/>
    <property type="match status" value="1"/>
</dbReference>
<dbReference type="InterPro" id="IPR040694">
    <property type="entry name" value="UGGT_TRXL_2"/>
</dbReference>
<evidence type="ECO:0000313" key="13">
    <source>
        <dbReference type="Proteomes" id="UP001152885"/>
    </source>
</evidence>
<protein>
    <recommendedName>
        <fullName evidence="14">UDP-glucose:glycoprotein glucosyltransferase</fullName>
    </recommendedName>
</protein>
<dbReference type="PANTHER" id="PTHR11226:SF0">
    <property type="entry name" value="UDP-GLUCOSE:GLYCOPROTEIN GLUCOSYLTRANSFERASE"/>
    <property type="match status" value="1"/>
</dbReference>
<evidence type="ECO:0000259" key="9">
    <source>
        <dbReference type="Pfam" id="PF18401"/>
    </source>
</evidence>
<feature type="domain" description="UGGT thioredoxin-like" evidence="8">
    <location>
        <begin position="38"/>
        <end position="230"/>
    </location>
</feature>
<dbReference type="InterPro" id="IPR040693">
    <property type="entry name" value="UGGT_TRXL_1"/>
</dbReference>
<dbReference type="Pfam" id="PF18404">
    <property type="entry name" value="Glyco_transf_24"/>
    <property type="match status" value="1"/>
</dbReference>
<dbReference type="InterPro" id="IPR009448">
    <property type="entry name" value="UDP-g_GGtrans"/>
</dbReference>
<keyword evidence="13" id="KW-1185">Reference proteome</keyword>
<feature type="chain" id="PRO_5040994882" description="UDP-glucose:glycoprotein glucosyltransferase" evidence="7">
    <location>
        <begin position="22"/>
        <end position="1423"/>
    </location>
</feature>
<feature type="domain" description="UGGT thioredoxin-like" evidence="9">
    <location>
        <begin position="277"/>
        <end position="407"/>
    </location>
</feature>
<sequence>MIIKLWFQLINCIILLGLAGAEKVSVELDTPWQEVEFVSNLIESIVGYDEKLHIPAIESIFGLNDDEIEYENNEEMFKDVLDSLNLKGAGRDFINFNFKSKIYSPRVITQFQYYDEEIIPKFEKRLLEECKTDSFGNEVETLHGKHQTWLLYNNKLYCSANDLFALQTDKSSEKTLPFDRIIGDNEKAPLLVLYGMPSTESTKEFFKILYQDSKAGKIRFTWRYIPNHTKKLDKLSGYGADLRLKDFEYLKAEETTSQFDLTKDFEKINKSNVLYGVEESNIKDLGIKFTSFILSNRYELSKLDLLTTISFNFPKFVHYITRIPKLLNYEKVKSKVEENESVGFSDESYGLYINGSPIHLVELDIFKLVNKIKEELNYVQNLISLGFNSFQSKLLLSKFALMSAVKQSQFRSGNTLMGNNENRFKVYTNVYDKSNKAGVVFFNNIEKDFTYTEFSTDRQDAYLGVNSYRLKPNQIPPLKENIHDLIFVLNFANKQQLRVFFTLSKIILDSGIPQQVGLLPIIGDDPMDKKLADTFYYITSKSDEKESLALLYKYYESKSQDEVDELLNLIDIKDFEIDYSSILERFSIESPSIIFNGVINDLTSKDWQLAMSKQISQDVNLIKSQLRQAPYDGKLKNLIYANAKEERNLKIVPLEPSEIVYKSIDRELIKNSIAFKNIDKEEGVSGTFWLVSNFNDESKIQQLIDLLRVLKKNPIQIRVLNYGNIDFAQLLRKSKLTTLTNSDIDSIIEILKKTSPSTNENTDIKTLLQNKQLPSHHSFILFNSRYFRLNNNLSIKELNQIIEYEFSQRLNIINEIINTYPDEFDLKLMHEFNSINSGIDAMDWFDLVSSIITKSFHVDDRLFILDVNRFDFSSLDMSLSIDVEKYDEKKPIDVLLINNPVTEYAQKTINLIQAIKDFSFVNVKILLQPKLETSVESISKRFYKIADGSDIVFDNLPPVPYSLDVDVPSRWVVNSKQVSNGVDLSDFRLAEDINVKFELQKLIVEGYARDIHSGKAPNELILKLYNNTWSTDTLVMTSLNYFQIQTLPGIYEISIANPNFELLSADENKYNSNNKAKTSEEIIVSNLDGMIIHPRVRKTEKSIETPEFITKHANINIFTIAGGFEYEKLVSMMIASVKKHNPKKSIKFWILDNFVSPDFKKLVPVLSNHFNVEIETITYKWPNFLRKPKDKQRLIWGYKILFLDVLFPQDLEKVIFIDADQICRTDLSGLVEFDLEGAPYGFTPMCDSNTEMDGFRFWKNGYWKDVLGDDLKYHISALFVIDLNKFRQINAGNRLRSHYQKLSSDPNSLSNLDQDLPNNMQRSIKIKSLPQEWLWCETWCSKDTLKEAKMIDLCNNPKTKENKLKVAKRLIPEWADYEKEILELIEISKLQQEQQEPIEEEIGEEVDPILDHDDDEEDYHDEL</sequence>
<dbReference type="InterPro" id="IPR040497">
    <property type="entry name" value="Glyco_transf_24"/>
</dbReference>
<evidence type="ECO:0000256" key="1">
    <source>
        <dbReference type="ARBA" id="ARBA00001913"/>
    </source>
</evidence>
<proteinExistence type="predicted"/>
<organism evidence="12 13">
    <name type="scientific">Candida verbasci</name>
    <dbReference type="NCBI Taxonomy" id="1227364"/>
    <lineage>
        <taxon>Eukaryota</taxon>
        <taxon>Fungi</taxon>
        <taxon>Dikarya</taxon>
        <taxon>Ascomycota</taxon>
        <taxon>Saccharomycotina</taxon>
        <taxon>Pichiomycetes</taxon>
        <taxon>Debaryomycetaceae</taxon>
        <taxon>Candida/Lodderomyces clade</taxon>
        <taxon>Candida</taxon>
    </lineage>
</organism>
<evidence type="ECO:0000256" key="4">
    <source>
        <dbReference type="ARBA" id="ARBA00022824"/>
    </source>
</evidence>
<dbReference type="GO" id="GO:0036503">
    <property type="term" value="P:ERAD pathway"/>
    <property type="evidence" value="ECO:0007669"/>
    <property type="project" value="TreeGrafter"/>
</dbReference>
<evidence type="ECO:0000259" key="11">
    <source>
        <dbReference type="Pfam" id="PF18404"/>
    </source>
</evidence>
<feature type="domain" description="Glucosyltransferase 24 catalytic" evidence="11">
    <location>
        <begin position="1115"/>
        <end position="1383"/>
    </location>
</feature>
<dbReference type="SUPFAM" id="SSF53448">
    <property type="entry name" value="Nucleotide-diphospho-sugar transferases"/>
    <property type="match status" value="1"/>
</dbReference>
<evidence type="ECO:0000256" key="5">
    <source>
        <dbReference type="ARBA" id="ARBA00023180"/>
    </source>
</evidence>
<comment type="subcellular location">
    <subcellularLocation>
        <location evidence="2">Endoplasmic reticulum lumen</location>
    </subcellularLocation>
</comment>
<evidence type="ECO:0000256" key="3">
    <source>
        <dbReference type="ARBA" id="ARBA00022729"/>
    </source>
</evidence>
<evidence type="ECO:0000256" key="6">
    <source>
        <dbReference type="SAM" id="MobiDB-lite"/>
    </source>
</evidence>
<feature type="signal peptide" evidence="7">
    <location>
        <begin position="1"/>
        <end position="21"/>
    </location>
</feature>
<evidence type="ECO:0000259" key="10">
    <source>
        <dbReference type="Pfam" id="PF18402"/>
    </source>
</evidence>
<feature type="domain" description="UGGT thioredoxin-like" evidence="10">
    <location>
        <begin position="432"/>
        <end position="649"/>
    </location>
</feature>
<evidence type="ECO:0008006" key="14">
    <source>
        <dbReference type="Google" id="ProtNLM"/>
    </source>
</evidence>
<evidence type="ECO:0000259" key="8">
    <source>
        <dbReference type="Pfam" id="PF18400"/>
    </source>
</evidence>
<dbReference type="OrthoDB" id="27683at2759"/>
<dbReference type="Pfam" id="PF06427">
    <property type="entry name" value="UDP-g_GGTase"/>
    <property type="match status" value="1"/>
</dbReference>
<keyword evidence="4" id="KW-0256">Endoplasmic reticulum</keyword>
<dbReference type="PANTHER" id="PTHR11226">
    <property type="entry name" value="UDP-GLUCOSE GLYCOPROTEIN:GLUCOSYLTRANSFERASE"/>
    <property type="match status" value="1"/>
</dbReference>
<feature type="compositionally biased region" description="Acidic residues" evidence="6">
    <location>
        <begin position="1396"/>
        <end position="1423"/>
    </location>
</feature>
<dbReference type="InterPro" id="IPR029044">
    <property type="entry name" value="Nucleotide-diphossugar_trans"/>
</dbReference>
<dbReference type="GO" id="GO:0051082">
    <property type="term" value="F:unfolded protein binding"/>
    <property type="evidence" value="ECO:0007669"/>
    <property type="project" value="TreeGrafter"/>
</dbReference>
<accession>A0A9W4TVN7</accession>
<keyword evidence="3 7" id="KW-0732">Signal</keyword>
<dbReference type="Gene3D" id="3.90.550.10">
    <property type="entry name" value="Spore Coat Polysaccharide Biosynthesis Protein SpsA, Chain A"/>
    <property type="match status" value="1"/>
</dbReference>
<dbReference type="GO" id="GO:0018279">
    <property type="term" value="P:protein N-linked glycosylation via asparagine"/>
    <property type="evidence" value="ECO:0007669"/>
    <property type="project" value="TreeGrafter"/>
</dbReference>
<feature type="region of interest" description="Disordered" evidence="6">
    <location>
        <begin position="1392"/>
        <end position="1423"/>
    </location>
</feature>
<evidence type="ECO:0000313" key="12">
    <source>
        <dbReference type="EMBL" id="CAI5758538.1"/>
    </source>
</evidence>
<comment type="caution">
    <text evidence="12">The sequence shown here is derived from an EMBL/GenBank/DDBJ whole genome shotgun (WGS) entry which is preliminary data.</text>
</comment>
<dbReference type="Proteomes" id="UP001152885">
    <property type="component" value="Unassembled WGS sequence"/>
</dbReference>